<feature type="region of interest" description="Disordered" evidence="1">
    <location>
        <begin position="290"/>
        <end position="317"/>
    </location>
</feature>
<dbReference type="EMBL" id="JYIV01000023">
    <property type="protein sequence ID" value="KJL23479.1"/>
    <property type="molecule type" value="Genomic_DNA"/>
</dbReference>
<dbReference type="Pfam" id="PF12770">
    <property type="entry name" value="CHAT"/>
    <property type="match status" value="1"/>
</dbReference>
<feature type="domain" description="CHAT" evidence="2">
    <location>
        <begin position="495"/>
        <end position="602"/>
    </location>
</feature>
<name>A0A0F0KSL9_9MICO</name>
<dbReference type="AlphaFoldDB" id="A0A0F0KSL9"/>
<feature type="compositionally biased region" description="Polar residues" evidence="1">
    <location>
        <begin position="291"/>
        <end position="310"/>
    </location>
</feature>
<evidence type="ECO:0000259" key="2">
    <source>
        <dbReference type="Pfam" id="PF12770"/>
    </source>
</evidence>
<evidence type="ECO:0000313" key="3">
    <source>
        <dbReference type="EMBL" id="KJL23479.1"/>
    </source>
</evidence>
<comment type="caution">
    <text evidence="3">The sequence shown here is derived from an EMBL/GenBank/DDBJ whole genome shotgun (WGS) entry which is preliminary data.</text>
</comment>
<dbReference type="OrthoDB" id="2079951at2"/>
<gene>
    <name evidence="3" type="ORF">RN51_01565</name>
</gene>
<sequence length="734" mass="79714">MNGDARTGENSARFSFPRPIYLVVCPVSSDIDDDYEPISHEFTPGTDDPATTFDSELVPILPAIWYALHLPSTRTDAVDIPVMVGIREQLREKRRHLILPVSASALQHPLMLAALTQHGEPMLIISADDGFEAATAASRDGRFVLPPVRVSDLNKGSLRQHWQMISDRWSADWPEGVELDPMPPSWSPTIASNGSAVPLRRLLKSIGRLDATVRTHDQEPYAGAVDLLQWRAYLDALSGMEERGLSMAEAELVADTAVSEAGRRLKVPLTLGLPGVAPRYRRLVGRLAQEATATSPDEQPQAQSNPTSTEPGDPPDVLRLMVAHNAAGDNSVGIVSADPVPDAAFVALADLERYWVDSTRTRTGIKPATEARLRARLDEAMRPFWSDRMISVIRTASQIDAFTNFPIGLLRLPEHTAPLAALVPIAYHPINPLTRAFQLEFTPDHSVDFSNGMRVLVIECIPDTDPVGVISRGAWTFASQELTDPTRAVYVDIVEVSDKAGVADALATNRPDVLILSAHGVYDADANMAGLAIGDEVSLGDDLGPMPPVVLLSSCHSGPRGAGPVAVADLLLRAGARAVLSTLVPVGVLHNSTFMTRLLVYMSESIGGSETHKTLLDLWHRVQTNTVIMDILYGNPRLLEWGHSDSKGTPPIVEFMSGRSAGRLRPWHLYQDAEAVLLDIAAERGEKEAVQGWLRAPGYVPESMMYTIVGDPSSVRFQASQLTSAQRQGTGAEH</sequence>
<organism evidence="3 4">
    <name type="scientific">Microbacterium oxydans</name>
    <dbReference type="NCBI Taxonomy" id="82380"/>
    <lineage>
        <taxon>Bacteria</taxon>
        <taxon>Bacillati</taxon>
        <taxon>Actinomycetota</taxon>
        <taxon>Actinomycetes</taxon>
        <taxon>Micrococcales</taxon>
        <taxon>Microbacteriaceae</taxon>
        <taxon>Microbacterium</taxon>
    </lineage>
</organism>
<reference evidence="3 4" key="1">
    <citation type="submission" date="2015-02" db="EMBL/GenBank/DDBJ databases">
        <title>Draft genome sequences of ten Microbacterium spp. with emphasis on heavy metal contaminated environments.</title>
        <authorList>
            <person name="Corretto E."/>
        </authorList>
    </citation>
    <scope>NUCLEOTIDE SEQUENCE [LARGE SCALE GENOMIC DNA]</scope>
    <source>
        <strain evidence="3 4">BEL163</strain>
    </source>
</reference>
<dbReference type="PATRIC" id="fig|82380.10.peg.1572"/>
<dbReference type="InterPro" id="IPR024983">
    <property type="entry name" value="CHAT_dom"/>
</dbReference>
<dbReference type="Proteomes" id="UP000033725">
    <property type="component" value="Unassembled WGS sequence"/>
</dbReference>
<evidence type="ECO:0000313" key="4">
    <source>
        <dbReference type="Proteomes" id="UP000033725"/>
    </source>
</evidence>
<protein>
    <submittedName>
        <fullName evidence="3">CHAT domain protein</fullName>
    </submittedName>
</protein>
<dbReference type="RefSeq" id="WP_045263468.1">
    <property type="nucleotide sequence ID" value="NZ_JYIV01000023.1"/>
</dbReference>
<evidence type="ECO:0000256" key="1">
    <source>
        <dbReference type="SAM" id="MobiDB-lite"/>
    </source>
</evidence>
<proteinExistence type="predicted"/>
<accession>A0A0F0KSL9</accession>